<name>A0A2N5CQN3_9CAUL</name>
<reference evidence="2 3" key="1">
    <citation type="submission" date="2017-12" db="EMBL/GenBank/DDBJ databases">
        <title>The genome sequence of Caulobacter flavus CGMCC1 15093.</title>
        <authorList>
            <person name="Gao J."/>
            <person name="Mao X."/>
            <person name="Sun J."/>
        </authorList>
    </citation>
    <scope>NUCLEOTIDE SEQUENCE [LARGE SCALE GENOMIC DNA]</scope>
    <source>
        <strain evidence="2 3">CGMCC1 15093</strain>
    </source>
</reference>
<keyword evidence="4" id="KW-1185">Reference proteome</keyword>
<gene>
    <name evidence="1" type="ORF">C1707_22350</name>
    <name evidence="2" type="ORF">CFHF_17515</name>
</gene>
<dbReference type="Proteomes" id="UP000234483">
    <property type="component" value="Unassembled WGS sequence"/>
</dbReference>
<evidence type="ECO:0000313" key="2">
    <source>
        <dbReference type="EMBL" id="PLR10309.1"/>
    </source>
</evidence>
<dbReference type="EMBL" id="CP026100">
    <property type="protein sequence ID" value="AYV48777.1"/>
    <property type="molecule type" value="Genomic_DNA"/>
</dbReference>
<organism evidence="2 3">
    <name type="scientific">Caulobacter flavus</name>
    <dbReference type="NCBI Taxonomy" id="1679497"/>
    <lineage>
        <taxon>Bacteria</taxon>
        <taxon>Pseudomonadati</taxon>
        <taxon>Pseudomonadota</taxon>
        <taxon>Alphaproteobacteria</taxon>
        <taxon>Caulobacterales</taxon>
        <taxon>Caulobacteraceae</taxon>
        <taxon>Caulobacter</taxon>
    </lineage>
</organism>
<dbReference type="OrthoDB" id="8079725at2"/>
<dbReference type="Proteomes" id="UP000281192">
    <property type="component" value="Chromosome"/>
</dbReference>
<reference evidence="1 4" key="2">
    <citation type="submission" date="2018-01" db="EMBL/GenBank/DDBJ databases">
        <title>Complete genome sequence of Caulobacter flavus RHGG3.</title>
        <authorList>
            <person name="Yang E."/>
        </authorList>
    </citation>
    <scope>NUCLEOTIDE SEQUENCE [LARGE SCALE GENOMIC DNA]</scope>
    <source>
        <strain evidence="1 4">RHGG3</strain>
    </source>
</reference>
<dbReference type="AlphaFoldDB" id="A0A2N5CQN3"/>
<proteinExistence type="predicted"/>
<dbReference type="KEGG" id="cfh:C1707_22350"/>
<dbReference type="EMBL" id="PJRQ01000038">
    <property type="protein sequence ID" value="PLR10309.1"/>
    <property type="molecule type" value="Genomic_DNA"/>
</dbReference>
<accession>A0A2N5CQN3</accession>
<evidence type="ECO:0000313" key="4">
    <source>
        <dbReference type="Proteomes" id="UP000281192"/>
    </source>
</evidence>
<evidence type="ECO:0000313" key="1">
    <source>
        <dbReference type="EMBL" id="AYV48777.1"/>
    </source>
</evidence>
<sequence length="146" mass="16363">MANEREQLTQPRFVHLNPDWNAEPNAPCVHLVAESDTVSVSFLLNPHAYDAEDGEVGKLTFPSCRRWRLDATNDEGWFAGRGRFAGVAPAWGEFYEIVGDDPTMDALDWEPADGSGSRHFLFYFRDEAFECLAGDWTLTRLPAPAA</sequence>
<evidence type="ECO:0000313" key="3">
    <source>
        <dbReference type="Proteomes" id="UP000234483"/>
    </source>
</evidence>
<protein>
    <submittedName>
        <fullName evidence="2">Uncharacterized protein</fullName>
    </submittedName>
</protein>
<dbReference type="RefSeq" id="WP_101714270.1">
    <property type="nucleotide sequence ID" value="NZ_CP026100.1"/>
</dbReference>